<dbReference type="EMBL" id="JARVKF010000223">
    <property type="protein sequence ID" value="KAK9420929.1"/>
    <property type="molecule type" value="Genomic_DNA"/>
</dbReference>
<evidence type="ECO:0000313" key="3">
    <source>
        <dbReference type="Proteomes" id="UP001408356"/>
    </source>
</evidence>
<name>A0ABR2V2W6_9PEZI</name>
<dbReference type="Proteomes" id="UP001408356">
    <property type="component" value="Unassembled WGS sequence"/>
</dbReference>
<sequence length="107" mass="11903">MLKSGPQRPVTAGATGGGDEPWLGTIHLPTSFRRRLAAEYEFTVLSEAYNFSSEELGRQASRYIEPYSVVNAMLIKRMPRQTNVGQCGRLLDDERLTSLEAGEVERA</sequence>
<proteinExistence type="predicted"/>
<comment type="caution">
    <text evidence="2">The sequence shown here is derived from an EMBL/GenBank/DDBJ whole genome shotgun (WGS) entry which is preliminary data.</text>
</comment>
<feature type="region of interest" description="Disordered" evidence="1">
    <location>
        <begin position="1"/>
        <end position="21"/>
    </location>
</feature>
<organism evidence="2 3">
    <name type="scientific">Seiridium unicorne</name>
    <dbReference type="NCBI Taxonomy" id="138068"/>
    <lineage>
        <taxon>Eukaryota</taxon>
        <taxon>Fungi</taxon>
        <taxon>Dikarya</taxon>
        <taxon>Ascomycota</taxon>
        <taxon>Pezizomycotina</taxon>
        <taxon>Sordariomycetes</taxon>
        <taxon>Xylariomycetidae</taxon>
        <taxon>Amphisphaeriales</taxon>
        <taxon>Sporocadaceae</taxon>
        <taxon>Seiridium</taxon>
    </lineage>
</organism>
<keyword evidence="3" id="KW-1185">Reference proteome</keyword>
<evidence type="ECO:0000256" key="1">
    <source>
        <dbReference type="SAM" id="MobiDB-lite"/>
    </source>
</evidence>
<accession>A0ABR2V2W6</accession>
<protein>
    <submittedName>
        <fullName evidence="2">Heterokaryon incompatibility protein-domain-containing protein</fullName>
    </submittedName>
</protein>
<evidence type="ECO:0000313" key="2">
    <source>
        <dbReference type="EMBL" id="KAK9420929.1"/>
    </source>
</evidence>
<gene>
    <name evidence="2" type="ORF">SUNI508_01020</name>
</gene>
<reference evidence="2 3" key="1">
    <citation type="journal article" date="2024" name="J. Plant Pathol.">
        <title>Sequence and assembly of the genome of Seiridium unicorne, isolate CBS 538.82, causal agent of cypress canker disease.</title>
        <authorList>
            <person name="Scali E."/>
            <person name="Rocca G.D."/>
            <person name="Danti R."/>
            <person name="Garbelotto M."/>
            <person name="Barberini S."/>
            <person name="Baroncelli R."/>
            <person name="Emiliani G."/>
        </authorList>
    </citation>
    <scope>NUCLEOTIDE SEQUENCE [LARGE SCALE GENOMIC DNA]</scope>
    <source>
        <strain evidence="2 3">BM-138-508</strain>
    </source>
</reference>